<comment type="caution">
    <text evidence="3">The sequence shown here is derived from an EMBL/GenBank/DDBJ whole genome shotgun (WGS) entry which is preliminary data.</text>
</comment>
<accession>A0A3E3K3F6</accession>
<proteinExistence type="predicted"/>
<dbReference type="SMART" id="SM00530">
    <property type="entry name" value="HTH_XRE"/>
    <property type="match status" value="1"/>
</dbReference>
<organism evidence="3 4">
    <name type="scientific">Sellimonas intestinalis</name>
    <dbReference type="NCBI Taxonomy" id="1653434"/>
    <lineage>
        <taxon>Bacteria</taxon>
        <taxon>Bacillati</taxon>
        <taxon>Bacillota</taxon>
        <taxon>Clostridia</taxon>
        <taxon>Lachnospirales</taxon>
        <taxon>Lachnospiraceae</taxon>
        <taxon>Sellimonas</taxon>
    </lineage>
</organism>
<dbReference type="EMBL" id="QVLX01000002">
    <property type="protein sequence ID" value="RGE88597.1"/>
    <property type="molecule type" value="Genomic_DNA"/>
</dbReference>
<dbReference type="AlphaFoldDB" id="A0A3E3K3F6"/>
<dbReference type="InterPro" id="IPR001387">
    <property type="entry name" value="Cro/C1-type_HTH"/>
</dbReference>
<dbReference type="Gene3D" id="1.10.260.40">
    <property type="entry name" value="lambda repressor-like DNA-binding domains"/>
    <property type="match status" value="1"/>
</dbReference>
<evidence type="ECO:0000259" key="2">
    <source>
        <dbReference type="PROSITE" id="PS50943"/>
    </source>
</evidence>
<dbReference type="PROSITE" id="PS50943">
    <property type="entry name" value="HTH_CROC1"/>
    <property type="match status" value="1"/>
</dbReference>
<dbReference type="GO" id="GO:0003677">
    <property type="term" value="F:DNA binding"/>
    <property type="evidence" value="ECO:0007669"/>
    <property type="project" value="UniProtKB-KW"/>
</dbReference>
<name>A0A3E3K3F6_9FIRM</name>
<dbReference type="GO" id="GO:0005829">
    <property type="term" value="C:cytosol"/>
    <property type="evidence" value="ECO:0007669"/>
    <property type="project" value="TreeGrafter"/>
</dbReference>
<dbReference type="RefSeq" id="WP_117493230.1">
    <property type="nucleotide sequence ID" value="NZ_CALBAT010000026.1"/>
</dbReference>
<keyword evidence="4" id="KW-1185">Reference proteome</keyword>
<gene>
    <name evidence="3" type="ORF">DW016_03385</name>
</gene>
<dbReference type="OrthoDB" id="1726456at2"/>
<dbReference type="InterPro" id="IPR050807">
    <property type="entry name" value="TransReg_Diox_bact_type"/>
</dbReference>
<reference evidence="3 4" key="1">
    <citation type="submission" date="2018-08" db="EMBL/GenBank/DDBJ databases">
        <title>A genome reference for cultivated species of the human gut microbiota.</title>
        <authorList>
            <person name="Zou Y."/>
            <person name="Xue W."/>
            <person name="Luo G."/>
        </authorList>
    </citation>
    <scope>NUCLEOTIDE SEQUENCE [LARGE SCALE GENOMIC DNA]</scope>
    <source>
        <strain evidence="3 4">AF37-2AT</strain>
    </source>
</reference>
<keyword evidence="1" id="KW-0238">DNA-binding</keyword>
<dbReference type="GO" id="GO:0003700">
    <property type="term" value="F:DNA-binding transcription factor activity"/>
    <property type="evidence" value="ECO:0007669"/>
    <property type="project" value="TreeGrafter"/>
</dbReference>
<feature type="domain" description="HTH cro/C1-type" evidence="2">
    <location>
        <begin position="10"/>
        <end position="61"/>
    </location>
</feature>
<evidence type="ECO:0000313" key="4">
    <source>
        <dbReference type="Proteomes" id="UP000261080"/>
    </source>
</evidence>
<evidence type="ECO:0000256" key="1">
    <source>
        <dbReference type="ARBA" id="ARBA00023125"/>
    </source>
</evidence>
<evidence type="ECO:0000313" key="3">
    <source>
        <dbReference type="EMBL" id="RGE88597.1"/>
    </source>
</evidence>
<dbReference type="PANTHER" id="PTHR46797">
    <property type="entry name" value="HTH-TYPE TRANSCRIPTIONAL REGULATOR"/>
    <property type="match status" value="1"/>
</dbReference>
<dbReference type="CDD" id="cd00093">
    <property type="entry name" value="HTH_XRE"/>
    <property type="match status" value="1"/>
</dbReference>
<dbReference type="Proteomes" id="UP000261080">
    <property type="component" value="Unassembled WGS sequence"/>
</dbReference>
<dbReference type="SUPFAM" id="SSF47413">
    <property type="entry name" value="lambda repressor-like DNA-binding domains"/>
    <property type="match status" value="1"/>
</dbReference>
<sequence>MNVLDKITWLRLERNWSEYQLAEKSGLTQSTISTWYRKNMLPTIPSLIKICDAFGLTLSQFFLEDDGNTIQITERQKLLLDYAAKLSPEQYSALLNFLKAL</sequence>
<dbReference type="InterPro" id="IPR010982">
    <property type="entry name" value="Lambda_DNA-bd_dom_sf"/>
</dbReference>
<dbReference type="PANTHER" id="PTHR46797:SF1">
    <property type="entry name" value="METHYLPHOSPHONATE SYNTHASE"/>
    <property type="match status" value="1"/>
</dbReference>
<protein>
    <submittedName>
        <fullName evidence="3">XRE family transcriptional regulator</fullName>
    </submittedName>
</protein>
<dbReference type="Pfam" id="PF01381">
    <property type="entry name" value="HTH_3"/>
    <property type="match status" value="1"/>
</dbReference>